<name>A0A511NCR8_9FLAO</name>
<keyword evidence="3" id="KW-1185">Reference proteome</keyword>
<dbReference type="STRING" id="1218108.GCA_000382425_00196"/>
<protein>
    <recommendedName>
        <fullName evidence="4">DUF3592 domain-containing protein</fullName>
    </recommendedName>
</protein>
<keyword evidence="1" id="KW-0812">Transmembrane</keyword>
<evidence type="ECO:0008006" key="4">
    <source>
        <dbReference type="Google" id="ProtNLM"/>
    </source>
</evidence>
<evidence type="ECO:0000313" key="3">
    <source>
        <dbReference type="Proteomes" id="UP000321245"/>
    </source>
</evidence>
<dbReference type="Proteomes" id="UP000321245">
    <property type="component" value="Unassembled WGS sequence"/>
</dbReference>
<reference evidence="2 3" key="1">
    <citation type="submission" date="2019-07" db="EMBL/GenBank/DDBJ databases">
        <title>Whole genome shotgun sequence of Empedobacter brevis NBRC 14943.</title>
        <authorList>
            <person name="Hosoyama A."/>
            <person name="Uohara A."/>
            <person name="Ohji S."/>
            <person name="Ichikawa N."/>
        </authorList>
    </citation>
    <scope>NUCLEOTIDE SEQUENCE [LARGE SCALE GENOMIC DNA]</scope>
    <source>
        <strain evidence="2 3">NBRC 14943</strain>
    </source>
</reference>
<evidence type="ECO:0000256" key="1">
    <source>
        <dbReference type="SAM" id="Phobius"/>
    </source>
</evidence>
<dbReference type="EMBL" id="BJXC01000001">
    <property type="protein sequence ID" value="GEM50407.1"/>
    <property type="molecule type" value="Genomic_DNA"/>
</dbReference>
<feature type="transmembrane region" description="Helical" evidence="1">
    <location>
        <begin position="41"/>
        <end position="63"/>
    </location>
</feature>
<sequence length="153" mass="17889">MKNTNQMQEKMKLLIAIGCLTLSLGFVLLCSFLNLEIFFNQLLGVVFLFCSLLTGYLGFNYLFDYLNYTRLINKGVKVKAHIIEIKRSLLGENHLPDYIIEVFYKHPNNEKIYYTEFEYFGDINANKILQKGKDVDILIDPQNPENIYFKNVI</sequence>
<proteinExistence type="predicted"/>
<gene>
    <name evidence="2" type="ORF">EB1_01970</name>
</gene>
<keyword evidence="1" id="KW-0472">Membrane</keyword>
<accession>A0A511NCR8</accession>
<organism evidence="2 3">
    <name type="scientific">Empedobacter brevis NBRC 14943 = ATCC 43319</name>
    <dbReference type="NCBI Taxonomy" id="1218108"/>
    <lineage>
        <taxon>Bacteria</taxon>
        <taxon>Pseudomonadati</taxon>
        <taxon>Bacteroidota</taxon>
        <taxon>Flavobacteriia</taxon>
        <taxon>Flavobacteriales</taxon>
        <taxon>Weeksellaceae</taxon>
        <taxon>Empedobacter</taxon>
    </lineage>
</organism>
<dbReference type="AlphaFoldDB" id="A0A511NCR8"/>
<feature type="transmembrane region" description="Helical" evidence="1">
    <location>
        <begin position="12"/>
        <end position="35"/>
    </location>
</feature>
<evidence type="ECO:0000313" key="2">
    <source>
        <dbReference type="EMBL" id="GEM50407.1"/>
    </source>
</evidence>
<comment type="caution">
    <text evidence="2">The sequence shown here is derived from an EMBL/GenBank/DDBJ whole genome shotgun (WGS) entry which is preliminary data.</text>
</comment>
<keyword evidence="1" id="KW-1133">Transmembrane helix</keyword>